<dbReference type="EMBL" id="LAZR01009163">
    <property type="protein sequence ID" value="KKM74292.1"/>
    <property type="molecule type" value="Genomic_DNA"/>
</dbReference>
<proteinExistence type="predicted"/>
<evidence type="ECO:0000313" key="1">
    <source>
        <dbReference type="EMBL" id="KKM74292.1"/>
    </source>
</evidence>
<sequence length="157" mass="18403">MSEEYFEIEKQKLNFEKAFEEISKSKEFEISIKENPEKFKELFQELNNRHITTLDFLHKCAQILAGNFETLLATSSITTKEELVVKQKNTPSIINQENGGILIIKKHEGRRRCPQCLNDDQNFIRESIDKTNIIFSYPKMYGMKKNCGKCGCIWRET</sequence>
<protein>
    <submittedName>
        <fullName evidence="1">Uncharacterized protein</fullName>
    </submittedName>
</protein>
<organism evidence="1">
    <name type="scientific">marine sediment metagenome</name>
    <dbReference type="NCBI Taxonomy" id="412755"/>
    <lineage>
        <taxon>unclassified sequences</taxon>
        <taxon>metagenomes</taxon>
        <taxon>ecological metagenomes</taxon>
    </lineage>
</organism>
<name>A0A0F9MYH4_9ZZZZ</name>
<reference evidence="1" key="1">
    <citation type="journal article" date="2015" name="Nature">
        <title>Complex archaea that bridge the gap between prokaryotes and eukaryotes.</title>
        <authorList>
            <person name="Spang A."/>
            <person name="Saw J.H."/>
            <person name="Jorgensen S.L."/>
            <person name="Zaremba-Niedzwiedzka K."/>
            <person name="Martijn J."/>
            <person name="Lind A.E."/>
            <person name="van Eijk R."/>
            <person name="Schleper C."/>
            <person name="Guy L."/>
            <person name="Ettema T.J."/>
        </authorList>
    </citation>
    <scope>NUCLEOTIDE SEQUENCE</scope>
</reference>
<gene>
    <name evidence="1" type="ORF">LCGC14_1401750</name>
</gene>
<accession>A0A0F9MYH4</accession>
<comment type="caution">
    <text evidence="1">The sequence shown here is derived from an EMBL/GenBank/DDBJ whole genome shotgun (WGS) entry which is preliminary data.</text>
</comment>
<dbReference type="AlphaFoldDB" id="A0A0F9MYH4"/>